<comment type="caution">
    <text evidence="9">The sequence shown here is derived from an EMBL/GenBank/DDBJ whole genome shotgun (WGS) entry which is preliminary data.</text>
</comment>
<protein>
    <recommendedName>
        <fullName evidence="2">8-amino-7-oxononanoate synthase</fullName>
    </recommendedName>
    <alternativeName>
        <fullName evidence="7">Alpha-oxoamine synthase</fullName>
    </alternativeName>
</protein>
<dbReference type="STRING" id="1225564.AA309_31270"/>
<keyword evidence="6" id="KW-0804">Transcription</keyword>
<proteinExistence type="inferred from homology"/>
<dbReference type="OrthoDB" id="9808770at2"/>
<dbReference type="RefSeq" id="WP_047192934.1">
    <property type="nucleotide sequence ID" value="NZ_LCYG01000151.1"/>
</dbReference>
<reference evidence="9 10" key="1">
    <citation type="submission" date="2015-05" db="EMBL/GenBank/DDBJ databases">
        <title>Draft genome sequence of Microvirga vignae strain BR3299, a novel nitrogen fixing bacteria isolated from Brazil semi-aired region.</title>
        <authorList>
            <person name="Zilli J.E."/>
            <person name="Passos S.R."/>
            <person name="Leite J."/>
            <person name="Baldani J.I."/>
            <person name="Xavier G.R."/>
            <person name="Rumjaneck N.G."/>
            <person name="Simoes-Araujo J.L."/>
        </authorList>
    </citation>
    <scope>NUCLEOTIDE SEQUENCE [LARGE SCALE GENOMIC DNA]</scope>
    <source>
        <strain evidence="9 10">BR3299</strain>
    </source>
</reference>
<dbReference type="SUPFAM" id="SSF46785">
    <property type="entry name" value="Winged helix' DNA-binding domain"/>
    <property type="match status" value="1"/>
</dbReference>
<dbReference type="EMBL" id="LCYG01000151">
    <property type="protein sequence ID" value="KLK89464.1"/>
    <property type="molecule type" value="Genomic_DNA"/>
</dbReference>
<dbReference type="PROSITE" id="PS50949">
    <property type="entry name" value="HTH_GNTR"/>
    <property type="match status" value="1"/>
</dbReference>
<organism evidence="9 10">
    <name type="scientific">Microvirga vignae</name>
    <dbReference type="NCBI Taxonomy" id="1225564"/>
    <lineage>
        <taxon>Bacteria</taxon>
        <taxon>Pseudomonadati</taxon>
        <taxon>Pseudomonadota</taxon>
        <taxon>Alphaproteobacteria</taxon>
        <taxon>Hyphomicrobiales</taxon>
        <taxon>Methylobacteriaceae</taxon>
        <taxon>Microvirga</taxon>
    </lineage>
</organism>
<accession>A0A0H1R370</accession>
<gene>
    <name evidence="9" type="ORF">AA309_31270</name>
</gene>
<keyword evidence="4" id="KW-0805">Transcription regulation</keyword>
<evidence type="ECO:0000256" key="5">
    <source>
        <dbReference type="ARBA" id="ARBA00023125"/>
    </source>
</evidence>
<evidence type="ECO:0000259" key="8">
    <source>
        <dbReference type="PROSITE" id="PS50949"/>
    </source>
</evidence>
<dbReference type="InterPro" id="IPR015424">
    <property type="entry name" value="PyrdxlP-dep_Trfase"/>
</dbReference>
<evidence type="ECO:0000256" key="3">
    <source>
        <dbReference type="ARBA" id="ARBA00022898"/>
    </source>
</evidence>
<dbReference type="InterPro" id="IPR051446">
    <property type="entry name" value="HTH_trans_reg/aminotransferase"/>
</dbReference>
<dbReference type="GO" id="GO:0030170">
    <property type="term" value="F:pyridoxal phosphate binding"/>
    <property type="evidence" value="ECO:0007669"/>
    <property type="project" value="InterPro"/>
</dbReference>
<evidence type="ECO:0000256" key="7">
    <source>
        <dbReference type="ARBA" id="ARBA00031658"/>
    </source>
</evidence>
<dbReference type="SUPFAM" id="SSF53383">
    <property type="entry name" value="PLP-dependent transferases"/>
    <property type="match status" value="1"/>
</dbReference>
<dbReference type="SMART" id="SM00345">
    <property type="entry name" value="HTH_GNTR"/>
    <property type="match status" value="1"/>
</dbReference>
<feature type="domain" description="HTH gntR-type" evidence="8">
    <location>
        <begin position="14"/>
        <end position="82"/>
    </location>
</feature>
<dbReference type="Proteomes" id="UP000035489">
    <property type="component" value="Unassembled WGS sequence"/>
</dbReference>
<dbReference type="AlphaFoldDB" id="A0A0H1R370"/>
<keyword evidence="3" id="KW-0663">Pyridoxal phosphate</keyword>
<evidence type="ECO:0000313" key="10">
    <source>
        <dbReference type="Proteomes" id="UP000035489"/>
    </source>
</evidence>
<dbReference type="CDD" id="cd07377">
    <property type="entry name" value="WHTH_GntR"/>
    <property type="match status" value="1"/>
</dbReference>
<name>A0A0H1R370_9HYPH</name>
<sequence length="483" mass="52631">MSPLPFSIDRDAKASLSSQIYTGLRDAIRQGTLTQGARLPSWRDLAVQLGVSRGTVRVVYERLLDEQLLVSRGASGTWVSEAPITPQASPERSINHPFPDFFPDFGNRPATFQMGVPSQDAFPFKLWTRMMLRNARTAALHPVSYPDPRGAPALRHEIASYLAIARGLQCTADQVLVTAGFAGAFGIAVRALKLEGASAWFEDPGFPLTRKALQIAGLNIVPVPVDGEGLDVRQGISLCQHAAVAVVTPGQQAPLGMTMTLARRRALLDWAARHEAYIIEDDYLGELQLRGRAAPALASIDQDGRVLHIGTFSKTISPSLRLGFMVVPSHLALTFAETAACLAPAPNVAVQHTVAEFIREGHYLRHLRKMKRLYAARQQRLADTLRELAPSGYDVDAHGGFAVRLVLPDYYDDVAVSERALQYGLAPVPLSPWYLSAPAPRGLLLGATNYSERTLRKDCIKLLELVEASVGGRHEQTRSGQPG</sequence>
<dbReference type="CDD" id="cd00609">
    <property type="entry name" value="AAT_like"/>
    <property type="match status" value="1"/>
</dbReference>
<keyword evidence="10" id="KW-1185">Reference proteome</keyword>
<dbReference type="Gene3D" id="3.40.640.10">
    <property type="entry name" value="Type I PLP-dependent aspartate aminotransferase-like (Major domain)"/>
    <property type="match status" value="1"/>
</dbReference>
<dbReference type="Pfam" id="PF00392">
    <property type="entry name" value="GntR"/>
    <property type="match status" value="1"/>
</dbReference>
<dbReference type="GO" id="GO:0003700">
    <property type="term" value="F:DNA-binding transcription factor activity"/>
    <property type="evidence" value="ECO:0007669"/>
    <property type="project" value="InterPro"/>
</dbReference>
<evidence type="ECO:0000256" key="1">
    <source>
        <dbReference type="ARBA" id="ARBA00005384"/>
    </source>
</evidence>
<dbReference type="InterPro" id="IPR004839">
    <property type="entry name" value="Aminotransferase_I/II_large"/>
</dbReference>
<keyword evidence="5" id="KW-0238">DNA-binding</keyword>
<evidence type="ECO:0000313" key="9">
    <source>
        <dbReference type="EMBL" id="KLK89464.1"/>
    </source>
</evidence>
<evidence type="ECO:0000256" key="4">
    <source>
        <dbReference type="ARBA" id="ARBA00023015"/>
    </source>
</evidence>
<evidence type="ECO:0000256" key="6">
    <source>
        <dbReference type="ARBA" id="ARBA00023163"/>
    </source>
</evidence>
<dbReference type="PANTHER" id="PTHR46577:SF1">
    <property type="entry name" value="HTH-TYPE TRANSCRIPTIONAL REGULATORY PROTEIN GABR"/>
    <property type="match status" value="1"/>
</dbReference>
<dbReference type="Pfam" id="PF00155">
    <property type="entry name" value="Aminotran_1_2"/>
    <property type="match status" value="1"/>
</dbReference>
<dbReference type="GO" id="GO:0003677">
    <property type="term" value="F:DNA binding"/>
    <property type="evidence" value="ECO:0007669"/>
    <property type="project" value="UniProtKB-KW"/>
</dbReference>
<dbReference type="InterPro" id="IPR000524">
    <property type="entry name" value="Tscrpt_reg_HTH_GntR"/>
</dbReference>
<dbReference type="InterPro" id="IPR036388">
    <property type="entry name" value="WH-like_DNA-bd_sf"/>
</dbReference>
<dbReference type="Gene3D" id="1.10.10.10">
    <property type="entry name" value="Winged helix-like DNA-binding domain superfamily/Winged helix DNA-binding domain"/>
    <property type="match status" value="1"/>
</dbReference>
<comment type="similarity">
    <text evidence="1">In the C-terminal section; belongs to the class-I pyridoxal-phosphate-dependent aminotransferase family.</text>
</comment>
<dbReference type="PATRIC" id="fig|1225564.3.peg.1380"/>
<dbReference type="InterPro" id="IPR036390">
    <property type="entry name" value="WH_DNA-bd_sf"/>
</dbReference>
<evidence type="ECO:0000256" key="2">
    <source>
        <dbReference type="ARBA" id="ARBA00016004"/>
    </source>
</evidence>
<dbReference type="PANTHER" id="PTHR46577">
    <property type="entry name" value="HTH-TYPE TRANSCRIPTIONAL REGULATORY PROTEIN GABR"/>
    <property type="match status" value="1"/>
</dbReference>
<dbReference type="InterPro" id="IPR015421">
    <property type="entry name" value="PyrdxlP-dep_Trfase_major"/>
</dbReference>